<evidence type="ECO:0000313" key="1">
    <source>
        <dbReference type="EMBL" id="KAK9114488.1"/>
    </source>
</evidence>
<protein>
    <submittedName>
        <fullName evidence="1">Uncharacterized protein</fullName>
    </submittedName>
</protein>
<reference evidence="1 2" key="1">
    <citation type="submission" date="2024-01" db="EMBL/GenBank/DDBJ databases">
        <title>Genome assemblies of Stephania.</title>
        <authorList>
            <person name="Yang L."/>
        </authorList>
    </citation>
    <scope>NUCLEOTIDE SEQUENCE [LARGE SCALE GENOMIC DNA]</scope>
    <source>
        <strain evidence="1">YNDBR</strain>
        <tissue evidence="1">Leaf</tissue>
    </source>
</reference>
<evidence type="ECO:0000313" key="2">
    <source>
        <dbReference type="Proteomes" id="UP001420932"/>
    </source>
</evidence>
<proteinExistence type="predicted"/>
<comment type="caution">
    <text evidence="1">The sequence shown here is derived from an EMBL/GenBank/DDBJ whole genome shotgun (WGS) entry which is preliminary data.</text>
</comment>
<dbReference type="AlphaFoldDB" id="A0AAP0NPM3"/>
<dbReference type="EMBL" id="JBBNAF010000009">
    <property type="protein sequence ID" value="KAK9114488.1"/>
    <property type="molecule type" value="Genomic_DNA"/>
</dbReference>
<name>A0AAP0NPM3_9MAGN</name>
<accession>A0AAP0NPM3</accession>
<dbReference type="Proteomes" id="UP001420932">
    <property type="component" value="Unassembled WGS sequence"/>
</dbReference>
<sequence>MGAGLKKDLRVSRVGPRRSLVQVQDGPAVLGKRIEDAYDSFMHALLGSRGYNSVSRALLLQIGCCDYGGKLLSIVGLDSRISRGGLRGGGLSCGGCQQFESTYLQLVNLADTKAKTVEWCTLDGESPVAESITSLCSDPSSMGHVESRVNQQGSPCKAKYSWMTDSEVVPGEMALESRASRFSPKCNKAQQLTGHLENPMPRKPMGSFARFIHGGESGPKIRLKGVGDGQHVNIPVLPLVGPEGRRRLG</sequence>
<gene>
    <name evidence="1" type="ORF">Syun_021285</name>
</gene>
<organism evidence="1 2">
    <name type="scientific">Stephania yunnanensis</name>
    <dbReference type="NCBI Taxonomy" id="152371"/>
    <lineage>
        <taxon>Eukaryota</taxon>
        <taxon>Viridiplantae</taxon>
        <taxon>Streptophyta</taxon>
        <taxon>Embryophyta</taxon>
        <taxon>Tracheophyta</taxon>
        <taxon>Spermatophyta</taxon>
        <taxon>Magnoliopsida</taxon>
        <taxon>Ranunculales</taxon>
        <taxon>Menispermaceae</taxon>
        <taxon>Menispermoideae</taxon>
        <taxon>Cissampelideae</taxon>
        <taxon>Stephania</taxon>
    </lineage>
</organism>
<keyword evidence="2" id="KW-1185">Reference proteome</keyword>